<dbReference type="HOGENOM" id="CLU_1006874_0_0_2"/>
<feature type="transmembrane region" description="Helical" evidence="1">
    <location>
        <begin position="41"/>
        <end position="60"/>
    </location>
</feature>
<dbReference type="EMBL" id="CR936257">
    <property type="protein sequence ID" value="CAI49839.1"/>
    <property type="molecule type" value="Genomic_DNA"/>
</dbReference>
<dbReference type="RefSeq" id="WP_011323459.1">
    <property type="nucleotide sequence ID" value="NC_007426.1"/>
</dbReference>
<organism evidence="2 3">
    <name type="scientific">Natronomonas pharaonis (strain ATCC 35678 / DSM 2160 / CIP 103997 / JCM 8858 / NBRC 14720 / NCIMB 2260 / Gabara)</name>
    <name type="common">Halobacterium pharaonis</name>
    <dbReference type="NCBI Taxonomy" id="348780"/>
    <lineage>
        <taxon>Archaea</taxon>
        <taxon>Methanobacteriati</taxon>
        <taxon>Methanobacteriota</taxon>
        <taxon>Stenosarchaea group</taxon>
        <taxon>Halobacteria</taxon>
        <taxon>Halobacteriales</taxon>
        <taxon>Natronomonadaceae</taxon>
        <taxon>Natronomonas</taxon>
    </lineage>
</organism>
<evidence type="ECO:0000313" key="2">
    <source>
        <dbReference type="EMBL" id="CAI49839.1"/>
    </source>
</evidence>
<dbReference type="eggNOG" id="arCOG06152">
    <property type="taxonomic scope" value="Archaea"/>
</dbReference>
<proteinExistence type="predicted"/>
<dbReference type="Proteomes" id="UP000002698">
    <property type="component" value="Chromosome"/>
</dbReference>
<dbReference type="GeneID" id="3701790"/>
<dbReference type="AlphaFoldDB" id="A0A1U7EXE1"/>
<name>A0A1U7EXE1_NATPD</name>
<feature type="transmembrane region" description="Helical" evidence="1">
    <location>
        <begin position="148"/>
        <end position="169"/>
    </location>
</feature>
<feature type="transmembrane region" description="Helical" evidence="1">
    <location>
        <begin position="175"/>
        <end position="193"/>
    </location>
</feature>
<dbReference type="OrthoDB" id="186743at2157"/>
<protein>
    <submittedName>
        <fullName evidence="2">Uncharacterized protein</fullName>
    </submittedName>
</protein>
<sequence length="247" mass="26358">MSDRETDDIRSTRELTREELHTTFEYQVSRIQEIDAKAVEILKANLLLIGILVTAGSVLVQTEFEAAVFLNVFTVTGGLLLFVSTGLAGVTYTASNLRGGLDAAAVEQALTTDSDEAFEERLLRSYGRWIEYNAQVTAVNDMLASATVLLVIVSFAYVVAGIAVGGAALGTVATVGLFIAFTIPVVWLVRLAYHMDHLGGAFQDADDDSFSGVRISKGATRGDGLASLKRILFGSPPDSGSDDESGR</sequence>
<dbReference type="EnsemblBacteria" id="CAI49839">
    <property type="protein sequence ID" value="CAI49839"/>
    <property type="gene ID" value="NP_3496A"/>
</dbReference>
<keyword evidence="3" id="KW-1185">Reference proteome</keyword>
<accession>A0A1U7EXE1</accession>
<gene>
    <name evidence="2" type="ordered locus">NP_3496A</name>
</gene>
<evidence type="ECO:0000313" key="3">
    <source>
        <dbReference type="Proteomes" id="UP000002698"/>
    </source>
</evidence>
<feature type="transmembrane region" description="Helical" evidence="1">
    <location>
        <begin position="66"/>
        <end position="90"/>
    </location>
</feature>
<reference evidence="2 3" key="1">
    <citation type="journal article" date="2005" name="Genome Res.">
        <title>Living with two extremes: conclusions from the genome sequence of Natronomonas pharaonis.</title>
        <authorList>
            <person name="Falb M."/>
            <person name="Pfeiffer F."/>
            <person name="Palm P."/>
            <person name="Rodewald K."/>
            <person name="Hickmann V."/>
            <person name="Tittor J."/>
            <person name="Oesterhelt D."/>
        </authorList>
    </citation>
    <scope>NUCLEOTIDE SEQUENCE [LARGE SCALE GENOMIC DNA]</scope>
    <source>
        <strain evidence="3">ATCC 35678 / DSM 2160 / CIP 103997 / JCM 8858 / NBRC 14720 / NCIMB 2260 / Gabara</strain>
    </source>
</reference>
<keyword evidence="1" id="KW-0812">Transmembrane</keyword>
<dbReference type="STRING" id="348780.NP_3496A"/>
<dbReference type="KEGG" id="nph:NP_3496A"/>
<keyword evidence="1" id="KW-1133">Transmembrane helix</keyword>
<keyword evidence="1" id="KW-0472">Membrane</keyword>
<evidence type="ECO:0000256" key="1">
    <source>
        <dbReference type="SAM" id="Phobius"/>
    </source>
</evidence>